<reference evidence="4" key="1">
    <citation type="journal article" date="2019" name="Int. J. Syst. Evol. Microbiol.">
        <title>The Global Catalogue of Microorganisms (GCM) 10K type strain sequencing project: providing services to taxonomists for standard genome sequencing and annotation.</title>
        <authorList>
            <consortium name="The Broad Institute Genomics Platform"/>
            <consortium name="The Broad Institute Genome Sequencing Center for Infectious Disease"/>
            <person name="Wu L."/>
            <person name="Ma J."/>
        </authorList>
    </citation>
    <scope>NUCLEOTIDE SEQUENCE [LARGE SCALE GENOMIC DNA]</scope>
    <source>
        <strain evidence="4">KCTC 19812</strain>
    </source>
</reference>
<gene>
    <name evidence="3" type="ORF">ACFSKV_01215</name>
</gene>
<evidence type="ECO:0000313" key="4">
    <source>
        <dbReference type="Proteomes" id="UP001597414"/>
    </source>
</evidence>
<evidence type="ECO:0000313" key="3">
    <source>
        <dbReference type="EMBL" id="MFD2200165.1"/>
    </source>
</evidence>
<keyword evidence="2" id="KW-1133">Transmembrane helix</keyword>
<keyword evidence="4" id="KW-1185">Reference proteome</keyword>
<evidence type="ECO:0000256" key="2">
    <source>
        <dbReference type="SAM" id="Phobius"/>
    </source>
</evidence>
<feature type="region of interest" description="Disordered" evidence="1">
    <location>
        <begin position="191"/>
        <end position="210"/>
    </location>
</feature>
<sequence>MLRKSFENIDQRANIPEGIEFRKELIWENIQKSSSKKRSWRWIWLAASLFPLLLLGIWMVIPSQKIETNYLLSRVMPENYMEVPVYKPTFKEKKQGEISIVAKITLKDSIHIRENNPVALDSSEAIQSKENSTTSRPSIVFEYSSNEPEVKKLSPAAEALKNALAKTKVEGKTEERIVVEKLTFEQQIQARKHYQQENASKHKTKQSDEN</sequence>
<dbReference type="RefSeq" id="WP_380799748.1">
    <property type="nucleotide sequence ID" value="NZ_JBHUIV010000003.1"/>
</dbReference>
<feature type="transmembrane region" description="Helical" evidence="2">
    <location>
        <begin position="42"/>
        <end position="61"/>
    </location>
</feature>
<keyword evidence="2" id="KW-0472">Membrane</keyword>
<evidence type="ECO:0000256" key="1">
    <source>
        <dbReference type="SAM" id="MobiDB-lite"/>
    </source>
</evidence>
<dbReference type="Proteomes" id="UP001597414">
    <property type="component" value="Unassembled WGS sequence"/>
</dbReference>
<comment type="caution">
    <text evidence="3">The sequence shown here is derived from an EMBL/GenBank/DDBJ whole genome shotgun (WGS) entry which is preliminary data.</text>
</comment>
<keyword evidence="2" id="KW-0812">Transmembrane</keyword>
<proteinExistence type="predicted"/>
<name>A0ABW5B6A4_9BACT</name>
<organism evidence="3 4">
    <name type="scientific">Shivajiella indica</name>
    <dbReference type="NCBI Taxonomy" id="872115"/>
    <lineage>
        <taxon>Bacteria</taxon>
        <taxon>Pseudomonadati</taxon>
        <taxon>Bacteroidota</taxon>
        <taxon>Cytophagia</taxon>
        <taxon>Cytophagales</taxon>
        <taxon>Cyclobacteriaceae</taxon>
        <taxon>Shivajiella</taxon>
    </lineage>
</organism>
<dbReference type="EMBL" id="JBHUIV010000003">
    <property type="protein sequence ID" value="MFD2200165.1"/>
    <property type="molecule type" value="Genomic_DNA"/>
</dbReference>
<protein>
    <submittedName>
        <fullName evidence="3">Uncharacterized protein</fullName>
    </submittedName>
</protein>
<accession>A0ABW5B6A4</accession>